<dbReference type="GO" id="GO:0004523">
    <property type="term" value="F:RNA-DNA hybrid ribonuclease activity"/>
    <property type="evidence" value="ECO:0007669"/>
    <property type="project" value="UniProtKB-UniRule"/>
</dbReference>
<keyword evidence="11 14" id="KW-0255">Endonuclease</keyword>
<comment type="cofactor">
    <cofactor evidence="2">
        <name>Mg(2+)</name>
        <dbReference type="ChEBI" id="CHEBI:18420"/>
    </cofactor>
</comment>
<dbReference type="GO" id="GO:0043137">
    <property type="term" value="P:DNA replication, removal of RNA primer"/>
    <property type="evidence" value="ECO:0007669"/>
    <property type="project" value="TreeGrafter"/>
</dbReference>
<accession>A0A1I5B221</accession>
<evidence type="ECO:0000259" key="17">
    <source>
        <dbReference type="PROSITE" id="PS51975"/>
    </source>
</evidence>
<dbReference type="InterPro" id="IPR036397">
    <property type="entry name" value="RNaseH_sf"/>
</dbReference>
<evidence type="ECO:0000256" key="9">
    <source>
        <dbReference type="ARBA" id="ARBA00022722"/>
    </source>
</evidence>
<evidence type="ECO:0000256" key="5">
    <source>
        <dbReference type="ARBA" id="ARBA00007383"/>
    </source>
</evidence>
<dbReference type="CDD" id="cd07182">
    <property type="entry name" value="RNase_HII_bacteria_HII_like"/>
    <property type="match status" value="1"/>
</dbReference>
<feature type="domain" description="RNase H type-2" evidence="17">
    <location>
        <begin position="11"/>
        <end position="201"/>
    </location>
</feature>
<evidence type="ECO:0000256" key="4">
    <source>
        <dbReference type="ARBA" id="ARBA00004496"/>
    </source>
</evidence>
<dbReference type="NCBIfam" id="NF000595">
    <property type="entry name" value="PRK00015.1-3"/>
    <property type="match status" value="1"/>
</dbReference>
<dbReference type="PROSITE" id="PS51975">
    <property type="entry name" value="RNASE_H_2"/>
    <property type="match status" value="1"/>
</dbReference>
<evidence type="ECO:0000256" key="15">
    <source>
        <dbReference type="PROSITE-ProRule" id="PRU01319"/>
    </source>
</evidence>
<dbReference type="InterPro" id="IPR001352">
    <property type="entry name" value="RNase_HII/HIII"/>
</dbReference>
<evidence type="ECO:0000313" key="18">
    <source>
        <dbReference type="EMBL" id="SFN68722.1"/>
    </source>
</evidence>
<dbReference type="PANTHER" id="PTHR10954">
    <property type="entry name" value="RIBONUCLEASE H2 SUBUNIT A"/>
    <property type="match status" value="1"/>
</dbReference>
<dbReference type="AlphaFoldDB" id="A0A1I5B221"/>
<dbReference type="GO" id="GO:0006298">
    <property type="term" value="P:mismatch repair"/>
    <property type="evidence" value="ECO:0007669"/>
    <property type="project" value="TreeGrafter"/>
</dbReference>
<proteinExistence type="inferred from homology"/>
<evidence type="ECO:0000256" key="2">
    <source>
        <dbReference type="ARBA" id="ARBA00001946"/>
    </source>
</evidence>
<evidence type="ECO:0000256" key="10">
    <source>
        <dbReference type="ARBA" id="ARBA00022723"/>
    </source>
</evidence>
<comment type="catalytic activity">
    <reaction evidence="1 14 15 16">
        <text>Endonucleolytic cleavage to 5'-phosphomonoester.</text>
        <dbReference type="EC" id="3.1.26.4"/>
    </reaction>
</comment>
<dbReference type="GO" id="GO:0003723">
    <property type="term" value="F:RNA binding"/>
    <property type="evidence" value="ECO:0007669"/>
    <property type="project" value="UniProtKB-UniRule"/>
</dbReference>
<organism evidence="18 19">
    <name type="scientific">Algoriphagus ornithinivorans</name>
    <dbReference type="NCBI Taxonomy" id="226506"/>
    <lineage>
        <taxon>Bacteria</taxon>
        <taxon>Pseudomonadati</taxon>
        <taxon>Bacteroidota</taxon>
        <taxon>Cytophagia</taxon>
        <taxon>Cytophagales</taxon>
        <taxon>Cyclobacteriaceae</taxon>
        <taxon>Algoriphagus</taxon>
    </lineage>
</organism>
<evidence type="ECO:0000313" key="19">
    <source>
        <dbReference type="Proteomes" id="UP000199564"/>
    </source>
</evidence>
<evidence type="ECO:0000256" key="16">
    <source>
        <dbReference type="RuleBase" id="RU003515"/>
    </source>
</evidence>
<comment type="cofactor">
    <cofactor evidence="14 15">
        <name>Mn(2+)</name>
        <dbReference type="ChEBI" id="CHEBI:29035"/>
    </cofactor>
    <cofactor evidence="14 15">
        <name>Mg(2+)</name>
        <dbReference type="ChEBI" id="CHEBI:18420"/>
    </cofactor>
    <text evidence="14 15">Manganese or magnesium. Binds 1 divalent metal ion per monomer in the absence of substrate. May bind a second metal ion after substrate binding.</text>
</comment>
<feature type="binding site" evidence="14 15">
    <location>
        <position position="109"/>
    </location>
    <ligand>
        <name>a divalent metal cation</name>
        <dbReference type="ChEBI" id="CHEBI:60240"/>
    </ligand>
</feature>
<dbReference type="Gene3D" id="3.30.420.10">
    <property type="entry name" value="Ribonuclease H-like superfamily/Ribonuclease H"/>
    <property type="match status" value="1"/>
</dbReference>
<dbReference type="InterPro" id="IPR024567">
    <property type="entry name" value="RNase_HII/HIII_dom"/>
</dbReference>
<evidence type="ECO:0000256" key="8">
    <source>
        <dbReference type="ARBA" id="ARBA00022490"/>
    </source>
</evidence>
<dbReference type="EMBL" id="FOVW01000001">
    <property type="protein sequence ID" value="SFN68722.1"/>
    <property type="molecule type" value="Genomic_DNA"/>
</dbReference>
<evidence type="ECO:0000256" key="7">
    <source>
        <dbReference type="ARBA" id="ARBA00019179"/>
    </source>
</evidence>
<comment type="similarity">
    <text evidence="5 14 16">Belongs to the RNase HII family.</text>
</comment>
<dbReference type="HAMAP" id="MF_00052_B">
    <property type="entry name" value="RNase_HII_B"/>
    <property type="match status" value="1"/>
</dbReference>
<dbReference type="Pfam" id="PF01351">
    <property type="entry name" value="RNase_HII"/>
    <property type="match status" value="1"/>
</dbReference>
<dbReference type="RefSeq" id="WP_091649427.1">
    <property type="nucleotide sequence ID" value="NZ_FOVW01000001.1"/>
</dbReference>
<dbReference type="InterPro" id="IPR012337">
    <property type="entry name" value="RNaseH-like_sf"/>
</dbReference>
<dbReference type="GO" id="GO:0032299">
    <property type="term" value="C:ribonuclease H2 complex"/>
    <property type="evidence" value="ECO:0007669"/>
    <property type="project" value="TreeGrafter"/>
</dbReference>
<dbReference type="SUPFAM" id="SSF53098">
    <property type="entry name" value="Ribonuclease H-like"/>
    <property type="match status" value="1"/>
</dbReference>
<evidence type="ECO:0000256" key="13">
    <source>
        <dbReference type="ARBA" id="ARBA00023211"/>
    </source>
</evidence>
<feature type="binding site" evidence="14 15">
    <location>
        <position position="17"/>
    </location>
    <ligand>
        <name>a divalent metal cation</name>
        <dbReference type="ChEBI" id="CHEBI:60240"/>
    </ligand>
</feature>
<dbReference type="GO" id="GO:0030145">
    <property type="term" value="F:manganese ion binding"/>
    <property type="evidence" value="ECO:0007669"/>
    <property type="project" value="UniProtKB-UniRule"/>
</dbReference>
<evidence type="ECO:0000256" key="12">
    <source>
        <dbReference type="ARBA" id="ARBA00022801"/>
    </source>
</evidence>
<dbReference type="EC" id="3.1.26.4" evidence="6 14"/>
<dbReference type="STRING" id="226506.SAMN04488519_101356"/>
<gene>
    <name evidence="14" type="primary">rnhB</name>
    <name evidence="18" type="ORF">SAMN04488519_101356</name>
</gene>
<evidence type="ECO:0000256" key="11">
    <source>
        <dbReference type="ARBA" id="ARBA00022759"/>
    </source>
</evidence>
<feature type="binding site" evidence="14 15">
    <location>
        <position position="18"/>
    </location>
    <ligand>
        <name>a divalent metal cation</name>
        <dbReference type="ChEBI" id="CHEBI:60240"/>
    </ligand>
</feature>
<comment type="function">
    <text evidence="3 14 16">Endonuclease that specifically degrades the RNA of RNA-DNA hybrids.</text>
</comment>
<keyword evidence="8 14" id="KW-0963">Cytoplasm</keyword>
<keyword evidence="10 14" id="KW-0479">Metal-binding</keyword>
<protein>
    <recommendedName>
        <fullName evidence="7 14">Ribonuclease HII</fullName>
        <shortName evidence="14">RNase HII</shortName>
        <ecNumber evidence="6 14">3.1.26.4</ecNumber>
    </recommendedName>
</protein>
<dbReference type="PANTHER" id="PTHR10954:SF18">
    <property type="entry name" value="RIBONUCLEASE HII"/>
    <property type="match status" value="1"/>
</dbReference>
<keyword evidence="13 14" id="KW-0464">Manganese</keyword>
<dbReference type="InterPro" id="IPR022898">
    <property type="entry name" value="RNase_HII"/>
</dbReference>
<dbReference type="GO" id="GO:0005737">
    <property type="term" value="C:cytoplasm"/>
    <property type="evidence" value="ECO:0007669"/>
    <property type="project" value="UniProtKB-SubCell"/>
</dbReference>
<evidence type="ECO:0000256" key="6">
    <source>
        <dbReference type="ARBA" id="ARBA00012180"/>
    </source>
</evidence>
<comment type="subcellular location">
    <subcellularLocation>
        <location evidence="4 14">Cytoplasm</location>
    </subcellularLocation>
</comment>
<name>A0A1I5B221_9BACT</name>
<keyword evidence="19" id="KW-1185">Reference proteome</keyword>
<reference evidence="19" key="1">
    <citation type="submission" date="2016-10" db="EMBL/GenBank/DDBJ databases">
        <authorList>
            <person name="Varghese N."/>
            <person name="Submissions S."/>
        </authorList>
    </citation>
    <scope>NUCLEOTIDE SEQUENCE [LARGE SCALE GENOMIC DNA]</scope>
    <source>
        <strain evidence="19">DSM 15282</strain>
    </source>
</reference>
<evidence type="ECO:0000256" key="14">
    <source>
        <dbReference type="HAMAP-Rule" id="MF_00052"/>
    </source>
</evidence>
<evidence type="ECO:0000256" key="1">
    <source>
        <dbReference type="ARBA" id="ARBA00000077"/>
    </source>
</evidence>
<evidence type="ECO:0000256" key="3">
    <source>
        <dbReference type="ARBA" id="ARBA00004065"/>
    </source>
</evidence>
<dbReference type="Proteomes" id="UP000199564">
    <property type="component" value="Unassembled WGS sequence"/>
</dbReference>
<keyword evidence="9 14" id="KW-0540">Nuclease</keyword>
<keyword evidence="12 14" id="KW-0378">Hydrolase</keyword>
<sequence>MALLPYLEANRIEAGCDEVGRGCLAGPVVAAAVILPADYENPWINDSKKLGKSQREELIEEIKYKSLDWAIAEATVAEIDQINILNASFLAMSRAIEMLKIKPEHLLIDGNRWKSKLEYSYSCIIKGDGKFASIAAASILAKVHRDQLMEDLATSFPHYGWESNVGYPTKTHREGIQKHGISPWHRKSFQLLPRQLDLGLQ</sequence>